<evidence type="ECO:0000256" key="1">
    <source>
        <dbReference type="SAM" id="MobiDB-lite"/>
    </source>
</evidence>
<sequence>MRRPSWQASLAHSPANDPAGSVHPGTPESRTSSAAPDQVGMVVMHLAGPQDDPRWARDYGPWTGLGILVLWTALTLVGGLLVLRRRDA</sequence>
<keyword evidence="2" id="KW-0472">Membrane</keyword>
<protein>
    <submittedName>
        <fullName evidence="3">Uncharacterized protein</fullName>
    </submittedName>
</protein>
<accession>A0A8J3PQP0</accession>
<keyword evidence="2" id="KW-0812">Transmembrane</keyword>
<comment type="caution">
    <text evidence="3">The sequence shown here is derived from an EMBL/GenBank/DDBJ whole genome shotgun (WGS) entry which is preliminary data.</text>
</comment>
<feature type="region of interest" description="Disordered" evidence="1">
    <location>
        <begin position="1"/>
        <end position="39"/>
    </location>
</feature>
<proteinExistence type="predicted"/>
<name>A0A8J3PQP0_9ACTN</name>
<dbReference type="EMBL" id="BONV01000002">
    <property type="protein sequence ID" value="GIG77614.1"/>
    <property type="molecule type" value="Genomic_DNA"/>
</dbReference>
<evidence type="ECO:0000256" key="2">
    <source>
        <dbReference type="SAM" id="Phobius"/>
    </source>
</evidence>
<dbReference type="Proteomes" id="UP000630097">
    <property type="component" value="Unassembled WGS sequence"/>
</dbReference>
<keyword evidence="2" id="KW-1133">Transmembrane helix</keyword>
<feature type="compositionally biased region" description="Polar residues" evidence="1">
    <location>
        <begin position="1"/>
        <end position="10"/>
    </location>
</feature>
<feature type="transmembrane region" description="Helical" evidence="2">
    <location>
        <begin position="62"/>
        <end position="83"/>
    </location>
</feature>
<evidence type="ECO:0000313" key="3">
    <source>
        <dbReference type="EMBL" id="GIG77614.1"/>
    </source>
</evidence>
<keyword evidence="4" id="KW-1185">Reference proteome</keyword>
<dbReference type="AlphaFoldDB" id="A0A8J3PQP0"/>
<organism evidence="3 4">
    <name type="scientific">Planotetraspora kaengkrachanensis</name>
    <dbReference type="NCBI Taxonomy" id="575193"/>
    <lineage>
        <taxon>Bacteria</taxon>
        <taxon>Bacillati</taxon>
        <taxon>Actinomycetota</taxon>
        <taxon>Actinomycetes</taxon>
        <taxon>Streptosporangiales</taxon>
        <taxon>Streptosporangiaceae</taxon>
        <taxon>Planotetraspora</taxon>
    </lineage>
</organism>
<gene>
    <name evidence="3" type="ORF">Pka01_07410</name>
</gene>
<reference evidence="3 4" key="1">
    <citation type="submission" date="2021-01" db="EMBL/GenBank/DDBJ databases">
        <title>Whole genome shotgun sequence of Planotetraspora kaengkrachanensis NBRC 104272.</title>
        <authorList>
            <person name="Komaki H."/>
            <person name="Tamura T."/>
        </authorList>
    </citation>
    <scope>NUCLEOTIDE SEQUENCE [LARGE SCALE GENOMIC DNA]</scope>
    <source>
        <strain evidence="3 4">NBRC 104272</strain>
    </source>
</reference>
<evidence type="ECO:0000313" key="4">
    <source>
        <dbReference type="Proteomes" id="UP000630097"/>
    </source>
</evidence>